<comment type="caution">
    <text evidence="3">The sequence shown here is derived from an EMBL/GenBank/DDBJ whole genome shotgun (WGS) entry which is preliminary data.</text>
</comment>
<dbReference type="AlphaFoldDB" id="A0A1V9EL32"/>
<dbReference type="InterPro" id="IPR014941">
    <property type="entry name" value="FimB/Mfa2/Mfa3"/>
</dbReference>
<evidence type="ECO:0000256" key="2">
    <source>
        <dbReference type="SAM" id="SignalP"/>
    </source>
</evidence>
<reference evidence="4" key="1">
    <citation type="submission" date="2016-04" db="EMBL/GenBank/DDBJ databases">
        <authorList>
            <person name="Chen L."/>
            <person name="Zhuang W."/>
            <person name="Wang G."/>
        </authorList>
    </citation>
    <scope>NUCLEOTIDE SEQUENCE [LARGE SCALE GENOMIC DNA]</scope>
    <source>
        <strain evidence="4">17621</strain>
    </source>
</reference>
<feature type="signal peptide" evidence="2">
    <location>
        <begin position="1"/>
        <end position="18"/>
    </location>
</feature>
<evidence type="ECO:0000313" key="4">
    <source>
        <dbReference type="Proteomes" id="UP000192610"/>
    </source>
</evidence>
<gene>
    <name evidence="3" type="ORF">A4H97_04840</name>
</gene>
<dbReference type="Pfam" id="PF08842">
    <property type="entry name" value="Mfa2"/>
    <property type="match status" value="1"/>
</dbReference>
<comment type="similarity">
    <text evidence="1">Belongs to the bacteroidetes fimbrillin superfamily. FimB/Mfa2 family.</text>
</comment>
<keyword evidence="2" id="KW-0732">Signal</keyword>
<organism evidence="3 4">
    <name type="scientific">Niastella yeongjuensis</name>
    <dbReference type="NCBI Taxonomy" id="354355"/>
    <lineage>
        <taxon>Bacteria</taxon>
        <taxon>Pseudomonadati</taxon>
        <taxon>Bacteroidota</taxon>
        <taxon>Chitinophagia</taxon>
        <taxon>Chitinophagales</taxon>
        <taxon>Chitinophagaceae</taxon>
        <taxon>Niastella</taxon>
    </lineage>
</organism>
<dbReference type="EMBL" id="LVXG01000023">
    <property type="protein sequence ID" value="OQP46853.1"/>
    <property type="molecule type" value="Genomic_DNA"/>
</dbReference>
<dbReference type="Proteomes" id="UP000192610">
    <property type="component" value="Unassembled WGS sequence"/>
</dbReference>
<dbReference type="PROSITE" id="PS51257">
    <property type="entry name" value="PROKAR_LIPOPROTEIN"/>
    <property type="match status" value="1"/>
</dbReference>
<evidence type="ECO:0000313" key="3">
    <source>
        <dbReference type="EMBL" id="OQP46853.1"/>
    </source>
</evidence>
<dbReference type="STRING" id="354355.SAMN05660816_00991"/>
<protein>
    <submittedName>
        <fullName evidence="3">Uncharacterized protein</fullName>
    </submittedName>
</protein>
<feature type="chain" id="PRO_5010747147" evidence="2">
    <location>
        <begin position="19"/>
        <end position="299"/>
    </location>
</feature>
<proteinExistence type="inferred from homology"/>
<name>A0A1V9EL32_9BACT</name>
<dbReference type="OrthoDB" id="677880at2"/>
<keyword evidence="4" id="KW-1185">Reference proteome</keyword>
<sequence length="299" mass="32505">MKKVIPSLLLACVLFACKKNTAPNESPASESKIPVNFSLTNFLVSQEDMSANGRVQADPSLSGFKKIFYMAFKSDGSPYNYIVQDSTDINFGNISDSLFPGTYTVALGAWNRKGLYNSNITTNHSRLDSAAFNSFNAKPTGDFFYKKLQVTVSNGITSHNDVTLNRIVGLLKVELKDALPASDTSGAVSVSISGVPQTYLVNADIASYNYGNSSIDRTSQTTWEYYLFGSTNPLSLTIYWKDRLTGAPQSKTISNVVVSANKKTIVTGYLYGIPTNVAGSFVMKTNQTWSSDSTVISIN</sequence>
<evidence type="ECO:0000256" key="1">
    <source>
        <dbReference type="ARBA" id="ARBA00007248"/>
    </source>
</evidence>
<accession>A0A1V9EL32</accession>
<dbReference type="RefSeq" id="WP_081200860.1">
    <property type="nucleotide sequence ID" value="NZ_FOCZ01000002.1"/>
</dbReference>